<feature type="transmembrane region" description="Helical" evidence="15">
    <location>
        <begin position="449"/>
        <end position="473"/>
    </location>
</feature>
<dbReference type="InterPro" id="IPR036163">
    <property type="entry name" value="HMA_dom_sf"/>
</dbReference>
<feature type="transmembrane region" description="Helical" evidence="15">
    <location>
        <begin position="208"/>
        <end position="229"/>
    </location>
</feature>
<dbReference type="SUPFAM" id="SSF55008">
    <property type="entry name" value="HMA, heavy metal-associated domain"/>
    <property type="match status" value="1"/>
</dbReference>
<dbReference type="InterPro" id="IPR059000">
    <property type="entry name" value="ATPase_P-type_domA"/>
</dbReference>
<dbReference type="InterPro" id="IPR023298">
    <property type="entry name" value="ATPase_P-typ_TM_dom_sf"/>
</dbReference>
<dbReference type="InterPro" id="IPR021993">
    <property type="entry name" value="ATPase-cat-bd"/>
</dbReference>
<dbReference type="SUPFAM" id="SSF56784">
    <property type="entry name" value="HAD-like"/>
    <property type="match status" value="1"/>
</dbReference>
<gene>
    <name evidence="18" type="ORF">V6X64_09945</name>
</gene>
<keyword evidence="19" id="KW-1185">Reference proteome</keyword>
<comment type="subcellular location">
    <subcellularLocation>
        <location evidence="1">Cell membrane</location>
        <topology evidence="1">Multi-pass membrane protein</topology>
    </subcellularLocation>
</comment>
<dbReference type="CDD" id="cd00371">
    <property type="entry name" value="HMA"/>
    <property type="match status" value="1"/>
</dbReference>
<evidence type="ECO:0000256" key="5">
    <source>
        <dbReference type="ARBA" id="ARBA00022553"/>
    </source>
</evidence>
<organism evidence="18 19">
    <name type="scientific">Spiribacter onubensis</name>
    <dbReference type="NCBI Taxonomy" id="3122420"/>
    <lineage>
        <taxon>Bacteria</taxon>
        <taxon>Pseudomonadati</taxon>
        <taxon>Pseudomonadota</taxon>
        <taxon>Gammaproteobacteria</taxon>
        <taxon>Chromatiales</taxon>
        <taxon>Ectothiorhodospiraceae</taxon>
        <taxon>Spiribacter</taxon>
    </lineage>
</organism>
<dbReference type="Pfam" id="PF00403">
    <property type="entry name" value="HMA"/>
    <property type="match status" value="1"/>
</dbReference>
<dbReference type="Proteomes" id="UP001556653">
    <property type="component" value="Unassembled WGS sequence"/>
</dbReference>
<dbReference type="PANTHER" id="PTHR43520:SF5">
    <property type="entry name" value="CATION-TRANSPORTING P-TYPE ATPASE-RELATED"/>
    <property type="match status" value="1"/>
</dbReference>
<evidence type="ECO:0000256" key="13">
    <source>
        <dbReference type="ARBA" id="ARBA00023065"/>
    </source>
</evidence>
<feature type="transmembrane region" description="Helical" evidence="15">
    <location>
        <begin position="771"/>
        <end position="789"/>
    </location>
</feature>
<evidence type="ECO:0000313" key="18">
    <source>
        <dbReference type="EMBL" id="MEX0387305.1"/>
    </source>
</evidence>
<dbReference type="InterPro" id="IPR018303">
    <property type="entry name" value="ATPase_P-typ_P_site"/>
</dbReference>
<evidence type="ECO:0000256" key="8">
    <source>
        <dbReference type="ARBA" id="ARBA00022741"/>
    </source>
</evidence>
<accession>A0ABV3SBH7</accession>
<dbReference type="EMBL" id="JBAKFJ010000002">
    <property type="protein sequence ID" value="MEX0387305.1"/>
    <property type="molecule type" value="Genomic_DNA"/>
</dbReference>
<dbReference type="InterPro" id="IPR036412">
    <property type="entry name" value="HAD-like_sf"/>
</dbReference>
<dbReference type="Gene3D" id="3.30.70.100">
    <property type="match status" value="1"/>
</dbReference>
<dbReference type="NCBIfam" id="TIGR01525">
    <property type="entry name" value="ATPase-IB_hvy"/>
    <property type="match status" value="1"/>
</dbReference>
<evidence type="ECO:0000256" key="10">
    <source>
        <dbReference type="ARBA" id="ARBA00022842"/>
    </source>
</evidence>
<dbReference type="Pfam" id="PF12156">
    <property type="entry name" value="ATPase-cat_bd"/>
    <property type="match status" value="1"/>
</dbReference>
<name>A0ABV3SBH7_9GAMM</name>
<protein>
    <submittedName>
        <fullName evidence="18">Heavy metal translocating P-type ATPase</fullName>
    </submittedName>
</protein>
<evidence type="ECO:0000256" key="14">
    <source>
        <dbReference type="ARBA" id="ARBA00023136"/>
    </source>
</evidence>
<evidence type="ECO:0000256" key="2">
    <source>
        <dbReference type="ARBA" id="ARBA00006024"/>
    </source>
</evidence>
<feature type="domain" description="HMA" evidence="17">
    <location>
        <begin position="87"/>
        <end position="153"/>
    </location>
</feature>
<dbReference type="InterPro" id="IPR006121">
    <property type="entry name" value="HMA_dom"/>
</dbReference>
<dbReference type="CDD" id="cd02079">
    <property type="entry name" value="P-type_ATPase_HM"/>
    <property type="match status" value="1"/>
</dbReference>
<dbReference type="NCBIfam" id="TIGR01512">
    <property type="entry name" value="ATPase-IB2_Cd"/>
    <property type="match status" value="1"/>
</dbReference>
<dbReference type="InterPro" id="IPR008250">
    <property type="entry name" value="ATPase_P-typ_transduc_dom_A_sf"/>
</dbReference>
<evidence type="ECO:0000256" key="11">
    <source>
        <dbReference type="ARBA" id="ARBA00022967"/>
    </source>
</evidence>
<dbReference type="InterPro" id="IPR027256">
    <property type="entry name" value="P-typ_ATPase_IB"/>
</dbReference>
<feature type="transmembrane region" description="Helical" evidence="15">
    <location>
        <begin position="241"/>
        <end position="263"/>
    </location>
</feature>
<dbReference type="Pfam" id="PF00122">
    <property type="entry name" value="E1-E2_ATPase"/>
    <property type="match status" value="1"/>
</dbReference>
<evidence type="ECO:0000256" key="15">
    <source>
        <dbReference type="RuleBase" id="RU362081"/>
    </source>
</evidence>
<evidence type="ECO:0000256" key="16">
    <source>
        <dbReference type="SAM" id="MobiDB-lite"/>
    </source>
</evidence>
<dbReference type="InterPro" id="IPR023214">
    <property type="entry name" value="HAD_sf"/>
</dbReference>
<comment type="similarity">
    <text evidence="2 15">Belongs to the cation transport ATPase (P-type) (TC 3.A.3) family. Type IB subfamily.</text>
</comment>
<dbReference type="PRINTS" id="PR00943">
    <property type="entry name" value="CUATPASE"/>
</dbReference>
<feature type="transmembrane region" description="Helical" evidence="15">
    <location>
        <begin position="269"/>
        <end position="287"/>
    </location>
</feature>
<keyword evidence="5" id="KW-0597">Phosphoprotein</keyword>
<dbReference type="RefSeq" id="WP_367967968.1">
    <property type="nucleotide sequence ID" value="NZ_JBAKFJ010000002.1"/>
</dbReference>
<evidence type="ECO:0000256" key="6">
    <source>
        <dbReference type="ARBA" id="ARBA00022692"/>
    </source>
</evidence>
<evidence type="ECO:0000256" key="12">
    <source>
        <dbReference type="ARBA" id="ARBA00022989"/>
    </source>
</evidence>
<dbReference type="Gene3D" id="3.40.1110.10">
    <property type="entry name" value="Calcium-transporting ATPase, cytoplasmic domain N"/>
    <property type="match status" value="1"/>
</dbReference>
<keyword evidence="3" id="KW-0813">Transport</keyword>
<dbReference type="PANTHER" id="PTHR43520">
    <property type="entry name" value="ATP7, ISOFORM B"/>
    <property type="match status" value="1"/>
</dbReference>
<evidence type="ECO:0000256" key="7">
    <source>
        <dbReference type="ARBA" id="ARBA00022723"/>
    </source>
</evidence>
<reference evidence="18 19" key="1">
    <citation type="submission" date="2024-02" db="EMBL/GenBank/DDBJ databases">
        <title>New especies of Spiribacter isolated from saline water.</title>
        <authorList>
            <person name="Leon M.J."/>
            <person name="De La Haba R."/>
            <person name="Sanchez-Porro C."/>
            <person name="Ventosa A."/>
        </authorList>
    </citation>
    <scope>NUCLEOTIDE SEQUENCE [LARGE SCALE GENOMIC DNA]</scope>
    <source>
        <strain evidence="19">ag22IC4-227</strain>
    </source>
</reference>
<dbReference type="PROSITE" id="PS00154">
    <property type="entry name" value="ATPASE_E1_E2"/>
    <property type="match status" value="1"/>
</dbReference>
<keyword evidence="8 15" id="KW-0547">Nucleotide-binding</keyword>
<comment type="caution">
    <text evidence="18">The sequence shown here is derived from an EMBL/GenBank/DDBJ whole genome shotgun (WGS) entry which is preliminary data.</text>
</comment>
<evidence type="ECO:0000256" key="1">
    <source>
        <dbReference type="ARBA" id="ARBA00004651"/>
    </source>
</evidence>
<evidence type="ECO:0000256" key="9">
    <source>
        <dbReference type="ARBA" id="ARBA00022840"/>
    </source>
</evidence>
<dbReference type="InterPro" id="IPR023299">
    <property type="entry name" value="ATPase_P-typ_cyto_dom_N"/>
</dbReference>
<evidence type="ECO:0000259" key="17">
    <source>
        <dbReference type="PROSITE" id="PS50846"/>
    </source>
</evidence>
<feature type="transmembrane region" description="Helical" evidence="15">
    <location>
        <begin position="175"/>
        <end position="196"/>
    </location>
</feature>
<evidence type="ECO:0000256" key="4">
    <source>
        <dbReference type="ARBA" id="ARBA00022475"/>
    </source>
</evidence>
<dbReference type="NCBIfam" id="TIGR01494">
    <property type="entry name" value="ATPase_P-type"/>
    <property type="match status" value="1"/>
</dbReference>
<sequence>MTGCYHCGEPLPPGDPPTVTINGETHSVCCTGCAAVASLIAGAGLEDFYQYRTASAPRPDPQPDDWNAWDSDTAQRELVRTRRDGSREVVLLIEGLRCSACGWLIEHLLGRLPGVVGISVNPASARAVLIWDPETTALSVLLRELDRIGYHPHPLTPGERDSAALREQRAAVRRLAVAGLGMMQVMMYAVGLYAGAIQADMDPALETLLRWVSALVATPVALYAGYPFFQGALRDLRARRPGMDVPVALAVGGAYTASVWHVFTGTGEVYFDSVTMFVFFLTIARFLELMARQRAGRASTALGRLLPATALRLGADGEERVALAALEPGDHLRVRPGEAIPADGRILSGRSHVDESLLTGESVPQPRSAGDEVVGGSTNTSGALDIEVTRTGGDTVVASVMRLLERAQAERPPVARLADRIARVFVTALLIAAAVTGAVWLQIAPERAFEITLAVLVVTCPCALSLATPAALVSATSRLAREGLLVARADAIERLATVEQVVFDKTGTLTLGRISLGERDTLGELSGSDCLAIAAAMEAEAGHPLARAFDGMRRDPSVEAIESHPGQGVEARRIDGRLRLGRPDWVAALSGATVPRRRSESGTEILLGDTEGLLGRFVLTDRIRPDAEAAVAALRQAGIRISIASGDAEPAVAAVAEQLGIAEWRSGLTPSDKLDWLTQQRQRGATAMVGDGVNDAPVLAGADLAVALGSGAAIAHGSADLLLAGERLTALAPGIDLARRTRRVIRENLSWAAGYNALALPLAAMGQIPPWAAAIGMSASSVLVVLNALRLTRGGRPRGAPAPAGSLNTAGEAAP</sequence>
<dbReference type="SUPFAM" id="SSF81653">
    <property type="entry name" value="Calcium ATPase, transduction domain A"/>
    <property type="match status" value="1"/>
</dbReference>
<dbReference type="PRINTS" id="PR00119">
    <property type="entry name" value="CATATPASE"/>
</dbReference>
<evidence type="ECO:0000313" key="19">
    <source>
        <dbReference type="Proteomes" id="UP001556653"/>
    </source>
</evidence>
<dbReference type="SUPFAM" id="SSF81665">
    <property type="entry name" value="Calcium ATPase, transmembrane domain M"/>
    <property type="match status" value="1"/>
</dbReference>
<keyword evidence="11" id="KW-1278">Translocase</keyword>
<keyword evidence="14 15" id="KW-0472">Membrane</keyword>
<dbReference type="InterPro" id="IPR001757">
    <property type="entry name" value="P_typ_ATPase"/>
</dbReference>
<dbReference type="Pfam" id="PF00702">
    <property type="entry name" value="Hydrolase"/>
    <property type="match status" value="1"/>
</dbReference>
<feature type="transmembrane region" description="Helical" evidence="15">
    <location>
        <begin position="421"/>
        <end position="443"/>
    </location>
</feature>
<keyword evidence="13" id="KW-0406">Ion transport</keyword>
<dbReference type="Gene3D" id="2.70.150.10">
    <property type="entry name" value="Calcium-transporting ATPase, cytoplasmic transduction domain A"/>
    <property type="match status" value="1"/>
</dbReference>
<keyword evidence="6 15" id="KW-0812">Transmembrane</keyword>
<proteinExistence type="inferred from homology"/>
<feature type="transmembrane region" description="Helical" evidence="15">
    <location>
        <begin position="749"/>
        <end position="765"/>
    </location>
</feature>
<dbReference type="NCBIfam" id="TIGR01511">
    <property type="entry name" value="ATPase-IB1_Cu"/>
    <property type="match status" value="1"/>
</dbReference>
<evidence type="ECO:0000256" key="3">
    <source>
        <dbReference type="ARBA" id="ARBA00022448"/>
    </source>
</evidence>
<feature type="region of interest" description="Disordered" evidence="16">
    <location>
        <begin position="796"/>
        <end position="815"/>
    </location>
</feature>
<keyword evidence="10" id="KW-0460">Magnesium</keyword>
<keyword evidence="4 15" id="KW-1003">Cell membrane</keyword>
<keyword evidence="9 15" id="KW-0067">ATP-binding</keyword>
<dbReference type="Gene3D" id="3.40.50.1000">
    <property type="entry name" value="HAD superfamily/HAD-like"/>
    <property type="match status" value="1"/>
</dbReference>
<keyword evidence="12 15" id="KW-1133">Transmembrane helix</keyword>
<keyword evidence="7 15" id="KW-0479">Metal-binding</keyword>
<dbReference type="PROSITE" id="PS50846">
    <property type="entry name" value="HMA_2"/>
    <property type="match status" value="1"/>
</dbReference>